<dbReference type="EMBL" id="PHHC01000082">
    <property type="protein sequence ID" value="PPE03735.1"/>
    <property type="molecule type" value="Genomic_DNA"/>
</dbReference>
<dbReference type="PANTHER" id="PTHR46637">
    <property type="entry name" value="TIS1421-TRANSPOSASE PROTEIN A"/>
    <property type="match status" value="1"/>
</dbReference>
<proteinExistence type="predicted"/>
<dbReference type="AlphaFoldDB" id="A0A2S5R9C8"/>
<keyword evidence="2" id="KW-1185">Reference proteome</keyword>
<evidence type="ECO:0000313" key="2">
    <source>
        <dbReference type="Proteomes" id="UP000239425"/>
    </source>
</evidence>
<accession>A0A2S5R9C8</accession>
<evidence type="ECO:0008006" key="3">
    <source>
        <dbReference type="Google" id="ProtNLM"/>
    </source>
</evidence>
<sequence length="103" mass="11691">MQRGVPCQNLTGKCSSVHQQLIRWSKAGMWKMIFNTFAADSGMEWIMIDSTMIRAHQHAAGVTKSKVNGRQEQALKRSVSGFRTKTPRFMGCFRQPHQIHSIA</sequence>
<dbReference type="InterPro" id="IPR052909">
    <property type="entry name" value="Transposase_6_like"/>
</dbReference>
<organism evidence="1 2">
    <name type="scientific">Holospora curviuscula</name>
    <dbReference type="NCBI Taxonomy" id="1082868"/>
    <lineage>
        <taxon>Bacteria</taxon>
        <taxon>Pseudomonadati</taxon>
        <taxon>Pseudomonadota</taxon>
        <taxon>Alphaproteobacteria</taxon>
        <taxon>Holosporales</taxon>
        <taxon>Holosporaceae</taxon>
        <taxon>Holospora</taxon>
    </lineage>
</organism>
<dbReference type="Proteomes" id="UP000239425">
    <property type="component" value="Unassembled WGS sequence"/>
</dbReference>
<protein>
    <recommendedName>
        <fullName evidence="3">Transposase</fullName>
    </recommendedName>
</protein>
<comment type="caution">
    <text evidence="1">The sequence shown here is derived from an EMBL/GenBank/DDBJ whole genome shotgun (WGS) entry which is preliminary data.</text>
</comment>
<evidence type="ECO:0000313" key="1">
    <source>
        <dbReference type="EMBL" id="PPE03735.1"/>
    </source>
</evidence>
<gene>
    <name evidence="1" type="ORF">HCUR_00750</name>
</gene>
<dbReference type="PANTHER" id="PTHR46637:SF1">
    <property type="entry name" value="BLL5188 PROTEIN"/>
    <property type="match status" value="1"/>
</dbReference>
<reference evidence="1 2" key="1">
    <citation type="submission" date="2017-11" db="EMBL/GenBank/DDBJ databases">
        <title>Comparative genomic analysis of Holospora spp., intranuclear symbionts of paramecia.</title>
        <authorList>
            <person name="Garushyants S.K."/>
            <person name="Beliavskaya A."/>
            <person name="Malko D.B."/>
            <person name="Logacheva M.D."/>
            <person name="Rautian M.S."/>
            <person name="Gelfand M.S."/>
        </authorList>
    </citation>
    <scope>NUCLEOTIDE SEQUENCE [LARGE SCALE GENOMIC DNA]</scope>
    <source>
        <strain evidence="2">02AZ16</strain>
    </source>
</reference>
<name>A0A2S5R9C8_9PROT</name>